<name>A0A0F5VCB0_9GAMM</name>
<evidence type="ECO:0000256" key="1">
    <source>
        <dbReference type="ARBA" id="ARBA00004196"/>
    </source>
</evidence>
<sequence length="377" mass="41670">MKQRYSCFKTVLIFFAATFTLTACEKPTQKPKEVISRPVKLFTIGESSAKRVFEFPGSISAVKQSDMAFEVPGRIIDFPVTEGELVQTGTVLARVNPAAFEASRDRARAERNAAQADFDRYDIAFKRKAVTQQQLDLARRNLEVAQAELRHANKALEDTVLRAPFTGRIARKLVEDFANVQAKQTVLILQSDETFEMKVHVSEADWVREKNVSSVHDIDINPYIHVEISTMPGQKIPAKITSFSTMADPVTRTFEVTVGFEPPKGANISPGMTGRVIYELPQDPEQAALLVPANSIVRSDFNLLLVPAKAVLAASDKTSFVWLYDDENRAVKQQIISLGDPVGDSIHVKSGLKRGDVIAISGVHSLGEGYPVHAMKE</sequence>
<evidence type="ECO:0000256" key="2">
    <source>
        <dbReference type="ARBA" id="ARBA00009477"/>
    </source>
</evidence>
<dbReference type="AlphaFoldDB" id="A0A0F5VCB0"/>
<dbReference type="STRING" id="265726.KY46_12320"/>
<dbReference type="Proteomes" id="UP000033633">
    <property type="component" value="Unassembled WGS sequence"/>
</dbReference>
<evidence type="ECO:0000313" key="9">
    <source>
        <dbReference type="Proteomes" id="UP000033633"/>
    </source>
</evidence>
<dbReference type="Pfam" id="PF25917">
    <property type="entry name" value="BSH_RND"/>
    <property type="match status" value="1"/>
</dbReference>
<feature type="chain" id="PRO_5002496653" evidence="5">
    <location>
        <begin position="24"/>
        <end position="377"/>
    </location>
</feature>
<dbReference type="PANTHER" id="PTHR30469">
    <property type="entry name" value="MULTIDRUG RESISTANCE PROTEIN MDTA"/>
    <property type="match status" value="1"/>
</dbReference>
<keyword evidence="5" id="KW-0732">Signal</keyword>
<keyword evidence="9" id="KW-1185">Reference proteome</keyword>
<comment type="subcellular location">
    <subcellularLocation>
        <location evidence="1">Cell envelope</location>
    </subcellularLocation>
</comment>
<dbReference type="Gene3D" id="2.40.30.170">
    <property type="match status" value="1"/>
</dbReference>
<dbReference type="InterPro" id="IPR058625">
    <property type="entry name" value="MdtA-like_BSH"/>
</dbReference>
<protein>
    <submittedName>
        <fullName evidence="8">Uncharacterized protein</fullName>
    </submittedName>
</protein>
<dbReference type="OrthoDB" id="2110899at2"/>
<evidence type="ECO:0000256" key="5">
    <source>
        <dbReference type="SAM" id="SignalP"/>
    </source>
</evidence>
<keyword evidence="4" id="KW-0175">Coiled coil</keyword>
<gene>
    <name evidence="8" type="ORF">KY46_12320</name>
</gene>
<dbReference type="SUPFAM" id="SSF111369">
    <property type="entry name" value="HlyD-like secretion proteins"/>
    <property type="match status" value="1"/>
</dbReference>
<keyword evidence="3" id="KW-0813">Transport</keyword>
<dbReference type="PANTHER" id="PTHR30469:SF20">
    <property type="entry name" value="EFFLUX RND TRANSPORTER PERIPLASMIC ADAPTOR SUBUNIT"/>
    <property type="match status" value="1"/>
</dbReference>
<dbReference type="GO" id="GO:1990281">
    <property type="term" value="C:efflux pump complex"/>
    <property type="evidence" value="ECO:0007669"/>
    <property type="project" value="TreeGrafter"/>
</dbReference>
<organism evidence="8 9">
    <name type="scientific">Photobacterium halotolerans</name>
    <dbReference type="NCBI Taxonomy" id="265726"/>
    <lineage>
        <taxon>Bacteria</taxon>
        <taxon>Pseudomonadati</taxon>
        <taxon>Pseudomonadota</taxon>
        <taxon>Gammaproteobacteria</taxon>
        <taxon>Vibrionales</taxon>
        <taxon>Vibrionaceae</taxon>
        <taxon>Photobacterium</taxon>
    </lineage>
</organism>
<comment type="similarity">
    <text evidence="2">Belongs to the membrane fusion protein (MFP) (TC 8.A.1) family.</text>
</comment>
<dbReference type="Gene3D" id="2.40.50.100">
    <property type="match status" value="1"/>
</dbReference>
<dbReference type="RefSeq" id="WP_046220946.1">
    <property type="nucleotide sequence ID" value="NZ_JWYV01000010.1"/>
</dbReference>
<evidence type="ECO:0000259" key="6">
    <source>
        <dbReference type="Pfam" id="PF25917"/>
    </source>
</evidence>
<comment type="caution">
    <text evidence="8">The sequence shown here is derived from an EMBL/GenBank/DDBJ whole genome shotgun (WGS) entry which is preliminary data.</text>
</comment>
<accession>A0A0F5VCB0</accession>
<dbReference type="PATRIC" id="fig|265726.11.peg.665"/>
<dbReference type="EMBL" id="JWYV01000010">
    <property type="protein sequence ID" value="KKC99441.1"/>
    <property type="molecule type" value="Genomic_DNA"/>
</dbReference>
<dbReference type="InterPro" id="IPR058627">
    <property type="entry name" value="MdtA-like_C"/>
</dbReference>
<evidence type="ECO:0000313" key="8">
    <source>
        <dbReference type="EMBL" id="KKC99441.1"/>
    </source>
</evidence>
<feature type="signal peptide" evidence="5">
    <location>
        <begin position="1"/>
        <end position="23"/>
    </location>
</feature>
<dbReference type="GO" id="GO:0015562">
    <property type="term" value="F:efflux transmembrane transporter activity"/>
    <property type="evidence" value="ECO:0007669"/>
    <property type="project" value="TreeGrafter"/>
</dbReference>
<evidence type="ECO:0000256" key="4">
    <source>
        <dbReference type="SAM" id="Coils"/>
    </source>
</evidence>
<feature type="domain" description="Multidrug resistance protein MdtA-like barrel-sandwich hybrid" evidence="6">
    <location>
        <begin position="70"/>
        <end position="186"/>
    </location>
</feature>
<feature type="domain" description="Multidrug resistance protein MdtA-like C-terminal permuted SH3" evidence="7">
    <location>
        <begin position="302"/>
        <end position="363"/>
    </location>
</feature>
<dbReference type="PROSITE" id="PS51257">
    <property type="entry name" value="PROKAR_LIPOPROTEIN"/>
    <property type="match status" value="1"/>
</dbReference>
<dbReference type="Gene3D" id="2.40.420.20">
    <property type="match status" value="1"/>
</dbReference>
<dbReference type="Gene3D" id="1.10.287.470">
    <property type="entry name" value="Helix hairpin bin"/>
    <property type="match status" value="1"/>
</dbReference>
<feature type="coiled-coil region" evidence="4">
    <location>
        <begin position="128"/>
        <end position="162"/>
    </location>
</feature>
<evidence type="ECO:0000256" key="3">
    <source>
        <dbReference type="ARBA" id="ARBA00022448"/>
    </source>
</evidence>
<evidence type="ECO:0000259" key="7">
    <source>
        <dbReference type="Pfam" id="PF25967"/>
    </source>
</evidence>
<dbReference type="NCBIfam" id="TIGR01730">
    <property type="entry name" value="RND_mfp"/>
    <property type="match status" value="1"/>
</dbReference>
<reference evidence="8 9" key="1">
    <citation type="submission" date="2014-12" db="EMBL/GenBank/DDBJ databases">
        <title>Mercury Reductase activity and rhizosphere competence traits in the genome of root associated Photobacterium halotolerans MELD1.</title>
        <authorList>
            <person name="Mathew D.C."/>
            <person name="Huang C.-C."/>
        </authorList>
    </citation>
    <scope>NUCLEOTIDE SEQUENCE [LARGE SCALE GENOMIC DNA]</scope>
    <source>
        <strain evidence="8 9">MELD1</strain>
    </source>
</reference>
<proteinExistence type="inferred from homology"/>
<dbReference type="Pfam" id="PF25967">
    <property type="entry name" value="RND-MFP_C"/>
    <property type="match status" value="1"/>
</dbReference>
<dbReference type="InterPro" id="IPR006143">
    <property type="entry name" value="RND_pump_MFP"/>
</dbReference>